<keyword evidence="2" id="KW-1185">Reference proteome</keyword>
<proteinExistence type="predicted"/>
<evidence type="ECO:0000313" key="2">
    <source>
        <dbReference type="Proteomes" id="UP001551584"/>
    </source>
</evidence>
<accession>A0ABV3ERL9</accession>
<comment type="caution">
    <text evidence="1">The sequence shown here is derived from an EMBL/GenBank/DDBJ whole genome shotgun (WGS) entry which is preliminary data.</text>
</comment>
<dbReference type="EMBL" id="JBEZNA010000034">
    <property type="protein sequence ID" value="MEU9578771.1"/>
    <property type="molecule type" value="Genomic_DNA"/>
</dbReference>
<dbReference type="RefSeq" id="WP_359273089.1">
    <property type="nucleotide sequence ID" value="NZ_JBEZNA010000034.1"/>
</dbReference>
<organism evidence="1 2">
    <name type="scientific">Streptomyces chilikensis</name>
    <dbReference type="NCBI Taxonomy" id="1194079"/>
    <lineage>
        <taxon>Bacteria</taxon>
        <taxon>Bacillati</taxon>
        <taxon>Actinomycetota</taxon>
        <taxon>Actinomycetes</taxon>
        <taxon>Kitasatosporales</taxon>
        <taxon>Streptomycetaceae</taxon>
        <taxon>Streptomyces</taxon>
    </lineage>
</organism>
<reference evidence="1 2" key="1">
    <citation type="submission" date="2024-06" db="EMBL/GenBank/DDBJ databases">
        <title>The Natural Products Discovery Center: Release of the First 8490 Sequenced Strains for Exploring Actinobacteria Biosynthetic Diversity.</title>
        <authorList>
            <person name="Kalkreuter E."/>
            <person name="Kautsar S.A."/>
            <person name="Yang D."/>
            <person name="Bader C.D."/>
            <person name="Teijaro C.N."/>
            <person name="Fluegel L."/>
            <person name="Davis C.M."/>
            <person name="Simpson J.R."/>
            <person name="Lauterbach L."/>
            <person name="Steele A.D."/>
            <person name="Gui C."/>
            <person name="Meng S."/>
            <person name="Li G."/>
            <person name="Viehrig K."/>
            <person name="Ye F."/>
            <person name="Su P."/>
            <person name="Kiefer A.F."/>
            <person name="Nichols A."/>
            <person name="Cepeda A.J."/>
            <person name="Yan W."/>
            <person name="Fan B."/>
            <person name="Jiang Y."/>
            <person name="Adhikari A."/>
            <person name="Zheng C.-J."/>
            <person name="Schuster L."/>
            <person name="Cowan T.M."/>
            <person name="Smanski M.J."/>
            <person name="Chevrette M.G."/>
            <person name="De Carvalho L.P.S."/>
            <person name="Shen B."/>
        </authorList>
    </citation>
    <scope>NUCLEOTIDE SEQUENCE [LARGE SCALE GENOMIC DNA]</scope>
    <source>
        <strain evidence="1 2">NPDC048117</strain>
    </source>
</reference>
<evidence type="ECO:0000313" key="1">
    <source>
        <dbReference type="EMBL" id="MEU9578771.1"/>
    </source>
</evidence>
<sequence>MTALAHARIPATVDYHQLTDAQQADFDQLMEEADTAGPASYPGLMTSLRLLTGVTGEVRKCACPWSGCGCTTVFDANNPDSLVIEYGDGYNLGRHQCPRCADWHPATDAAGLAA</sequence>
<protein>
    <submittedName>
        <fullName evidence="1">Uncharacterized protein</fullName>
    </submittedName>
</protein>
<name>A0ABV3ERL9_9ACTN</name>
<gene>
    <name evidence="1" type="ORF">AB0D95_16165</name>
</gene>
<dbReference type="Proteomes" id="UP001551584">
    <property type="component" value="Unassembled WGS sequence"/>
</dbReference>